<dbReference type="NCBIfam" id="TIGR02687">
    <property type="entry name" value="BREX-1 system phosphatase PglZ type A"/>
    <property type="match status" value="1"/>
</dbReference>
<evidence type="ECO:0000313" key="2">
    <source>
        <dbReference type="Proteomes" id="UP000262072"/>
    </source>
</evidence>
<dbReference type="EMBL" id="UNRR01000039">
    <property type="protein sequence ID" value="SYZ79662.1"/>
    <property type="molecule type" value="Genomic_DNA"/>
</dbReference>
<gene>
    <name evidence="1" type="ORF">TART1_2537</name>
</gene>
<accession>A0A383TH19</accession>
<sequence>MNMYEAEKRLWDVFQQPLKDYQKRRIVFWYDKSQSFSDELKEYQIEDVLVLRCDDQHYFETKYLVEHVHPEQNVLIYFEHERPENEKNPLLDMYFYSQEFKMDPMENLKDELGIKIETSDVFFKSYQLFFNNKQRRKQFANVLADKHEITEMDLELAILCVLTKTKELHPFGVFRSLFTEYGSGQDSLWQQVVKFGRPAAFWQLAKLSFGYVQETPSIATLCQAVFQTKLHAEFEGKIPANWEKQLLRQANNCVVFLNRWMNLRDEQDSYNRLSDNVFEELQIVKWMKNKPAKWLAQSDTFQAFDKQLVEGIAVQLAEGAILFDEFENIILNRRASYWFDSFGNEFEALLAASRLLKQIHLNEKEGFPYQKEAFWKSYQERYYQLDSYYRQFYVAFDKGSALSDAFADLRMTVENYYKNGFLAKLAETWMTFFKDATAFSVENTLKQESFYKDWVSTYAVKENRIFVIISDALRYEVAVELGQQLEASTHYNVATHALQGVVPSYTELGMASLLPHHQLSLSASGEVVADEMGTKGLHQRNAVLEAKLGVDRAKAVDAKAILNSSRSELREMFKGSNSIYYIYHNTIDAIGDHAASESHVFEAVELAQQELIRLIDKLFNGVSAVRFLVTADHGFLYTRDALRTLDKVNADRTDVIASNRRFFTNREADSQNPGLLDFKVDVLADEDVYVHIPRGAARLAIQGGGSNFVHGGILPQEVMIPVLDITTERGKEMHKSVDVQLISNTDRITNIVTYLDFLQVQAVSAERRARKVKLYFSDGMDNLISNEVTLLADSPNEQASDRMVREKFVLMSQSYNLLSEYHFIMLDLETDEEITRKKFVIDLPDAGLF</sequence>
<dbReference type="AlphaFoldDB" id="A0A383TH19"/>
<reference evidence="2" key="1">
    <citation type="submission" date="2018-05" db="EMBL/GenBank/DDBJ databases">
        <authorList>
            <person name="Strepis N."/>
        </authorList>
    </citation>
    <scope>NUCLEOTIDE SEQUENCE [LARGE SCALE GENOMIC DNA]</scope>
</reference>
<organism evidence="1 2">
    <name type="scientific">Trichococcus shcherbakoviae</name>
    <dbReference type="NCBI Taxonomy" id="2094020"/>
    <lineage>
        <taxon>Bacteria</taxon>
        <taxon>Bacillati</taxon>
        <taxon>Bacillota</taxon>
        <taxon>Bacilli</taxon>
        <taxon>Lactobacillales</taxon>
        <taxon>Carnobacteriaceae</taxon>
        <taxon>Trichococcus</taxon>
    </lineage>
</organism>
<evidence type="ECO:0000313" key="1">
    <source>
        <dbReference type="EMBL" id="SYZ79662.1"/>
    </source>
</evidence>
<name>A0A383TH19_9LACT</name>
<dbReference type="Proteomes" id="UP000262072">
    <property type="component" value="Unassembled WGS sequence"/>
</dbReference>
<protein>
    <submittedName>
        <fullName evidence="1">Uncharacterized protein</fullName>
    </submittedName>
</protein>
<dbReference type="InterPro" id="IPR014060">
    <property type="entry name" value="PglZ"/>
</dbReference>
<proteinExistence type="predicted"/>
<dbReference type="Pfam" id="PF08665">
    <property type="entry name" value="PglZ"/>
    <property type="match status" value="1"/>
</dbReference>